<dbReference type="PANTHER" id="PTHR31147">
    <property type="entry name" value="ACYL TRANSFERASE 4"/>
    <property type="match status" value="1"/>
</dbReference>
<organism evidence="4 5">
    <name type="scientific">Aristolochia fimbriata</name>
    <name type="common">White veined hardy Dutchman's pipe vine</name>
    <dbReference type="NCBI Taxonomy" id="158543"/>
    <lineage>
        <taxon>Eukaryota</taxon>
        <taxon>Viridiplantae</taxon>
        <taxon>Streptophyta</taxon>
        <taxon>Embryophyta</taxon>
        <taxon>Tracheophyta</taxon>
        <taxon>Spermatophyta</taxon>
        <taxon>Magnoliopsida</taxon>
        <taxon>Magnoliidae</taxon>
        <taxon>Piperales</taxon>
        <taxon>Aristolochiaceae</taxon>
        <taxon>Aristolochia</taxon>
    </lineage>
</organism>
<dbReference type="EMBL" id="JAINDJ010000007">
    <property type="protein sequence ID" value="KAG9442345.1"/>
    <property type="molecule type" value="Genomic_DNA"/>
</dbReference>
<accession>A0AAV7E2E6</accession>
<evidence type="ECO:0000256" key="3">
    <source>
        <dbReference type="SAM" id="MobiDB-lite"/>
    </source>
</evidence>
<dbReference type="AlphaFoldDB" id="A0AAV7E2E6"/>
<dbReference type="Proteomes" id="UP000825729">
    <property type="component" value="Unassembled WGS sequence"/>
</dbReference>
<proteinExistence type="inferred from homology"/>
<name>A0AAV7E2E6_ARIFI</name>
<dbReference type="Pfam" id="PF02458">
    <property type="entry name" value="Transferase"/>
    <property type="match status" value="1"/>
</dbReference>
<reference evidence="4 5" key="1">
    <citation type="submission" date="2021-07" db="EMBL/GenBank/DDBJ databases">
        <title>The Aristolochia fimbriata genome: insights into angiosperm evolution, floral development and chemical biosynthesis.</title>
        <authorList>
            <person name="Jiao Y."/>
        </authorList>
    </citation>
    <scope>NUCLEOTIDE SEQUENCE [LARGE SCALE GENOMIC DNA]</scope>
    <source>
        <strain evidence="4">IBCAS-2021</strain>
        <tissue evidence="4">Leaf</tissue>
    </source>
</reference>
<dbReference type="PANTHER" id="PTHR31147:SF66">
    <property type="entry name" value="OS05G0315700 PROTEIN"/>
    <property type="match status" value="1"/>
</dbReference>
<comment type="caution">
    <text evidence="4">The sequence shown here is derived from an EMBL/GenBank/DDBJ whole genome shotgun (WGS) entry which is preliminary data.</text>
</comment>
<evidence type="ECO:0000256" key="1">
    <source>
        <dbReference type="ARBA" id="ARBA00009861"/>
    </source>
</evidence>
<dbReference type="Gene3D" id="3.30.559.10">
    <property type="entry name" value="Chloramphenicol acetyltransferase-like domain"/>
    <property type="match status" value="2"/>
</dbReference>
<evidence type="ECO:0000256" key="2">
    <source>
        <dbReference type="ARBA" id="ARBA00022679"/>
    </source>
</evidence>
<dbReference type="InterPro" id="IPR050898">
    <property type="entry name" value="Plant_acyltransferase"/>
</dbReference>
<evidence type="ECO:0000313" key="5">
    <source>
        <dbReference type="Proteomes" id="UP000825729"/>
    </source>
</evidence>
<gene>
    <name evidence="4" type="ORF">H6P81_018199</name>
</gene>
<sequence>MASSPQFSVRRSKPQLVSPSEPTPYEFKPLSDIDDQQALRYQAKLIMFYPHNPSIPENKIDPRVIIKEALSKALVTYYPLAGRLREGGPNGKLSVECTGEGVLYIEADSDIKLEQFGEKIQPPFPLDQLLFDVPGSSGILNCPIMLIQVTRLLCGGFIFALRFNHTLSDGQGMVQFLKALAELAHGAETPSVVPVWERDRLFKAHDPSKVTHVHHEYEYDQQQQQCCNIDNVSLGDVVEKSFYFGPSEVFALRSHLPQQLKHSTSSFDVITSCLWRCRTIALNPSPTELTRLLICISRRGNPQSPIPTGYYGNAFALPGIVTTAEKLCKAPLGYAVELIKKTKSELSLGDYLQSVANFMALNDRPPFPVTRTTFMVSNNLHIGWTEVDFGWGKPIFAGPADATSVGNFPGVITYYSRSRNKEGEDGIVAPIRLPKLCMERFVQEIRGMTSTTNTMGSPNARL</sequence>
<feature type="compositionally biased region" description="Polar residues" evidence="3">
    <location>
        <begin position="1"/>
        <end position="20"/>
    </location>
</feature>
<comment type="similarity">
    <text evidence="1">Belongs to the plant acyltransferase family.</text>
</comment>
<dbReference type="InterPro" id="IPR023213">
    <property type="entry name" value="CAT-like_dom_sf"/>
</dbReference>
<keyword evidence="2" id="KW-0808">Transferase</keyword>
<evidence type="ECO:0000313" key="4">
    <source>
        <dbReference type="EMBL" id="KAG9442345.1"/>
    </source>
</evidence>
<feature type="region of interest" description="Disordered" evidence="3">
    <location>
        <begin position="1"/>
        <end position="24"/>
    </location>
</feature>
<keyword evidence="5" id="KW-1185">Reference proteome</keyword>
<protein>
    <submittedName>
        <fullName evidence="4">Uncharacterized protein</fullName>
    </submittedName>
</protein>
<dbReference type="GO" id="GO:0016740">
    <property type="term" value="F:transferase activity"/>
    <property type="evidence" value="ECO:0007669"/>
    <property type="project" value="UniProtKB-KW"/>
</dbReference>